<feature type="compositionally biased region" description="Low complexity" evidence="1">
    <location>
        <begin position="202"/>
        <end position="214"/>
    </location>
</feature>
<dbReference type="KEGG" id="bbel:109468775"/>
<gene>
    <name evidence="3" type="primary">LOC109468775</name>
</gene>
<feature type="compositionally biased region" description="Basic and acidic residues" evidence="1">
    <location>
        <begin position="122"/>
        <end position="132"/>
    </location>
</feature>
<feature type="compositionally biased region" description="Low complexity" evidence="1">
    <location>
        <begin position="710"/>
        <end position="799"/>
    </location>
</feature>
<feature type="compositionally biased region" description="Basic and acidic residues" evidence="1">
    <location>
        <begin position="331"/>
        <end position="342"/>
    </location>
</feature>
<keyword evidence="2" id="KW-1185">Reference proteome</keyword>
<evidence type="ECO:0000313" key="2">
    <source>
        <dbReference type="Proteomes" id="UP000515135"/>
    </source>
</evidence>
<name>A0A6P4YLU2_BRABE</name>
<feature type="compositionally biased region" description="Low complexity" evidence="1">
    <location>
        <begin position="242"/>
        <end position="254"/>
    </location>
</feature>
<feature type="compositionally biased region" description="Low complexity" evidence="1">
    <location>
        <begin position="182"/>
        <end position="194"/>
    </location>
</feature>
<dbReference type="OrthoDB" id="6091751at2759"/>
<feature type="region of interest" description="Disordered" evidence="1">
    <location>
        <begin position="677"/>
        <end position="814"/>
    </location>
</feature>
<dbReference type="AlphaFoldDB" id="A0A6P4YLU2"/>
<reference evidence="3" key="1">
    <citation type="submission" date="2025-08" db="UniProtKB">
        <authorList>
            <consortium name="RefSeq"/>
        </authorList>
    </citation>
    <scope>IDENTIFICATION</scope>
    <source>
        <tissue evidence="3">Gonad</tissue>
    </source>
</reference>
<dbReference type="Proteomes" id="UP000515135">
    <property type="component" value="Unplaced"/>
</dbReference>
<accession>A0A6P4YLU2</accession>
<feature type="compositionally biased region" description="Acidic residues" evidence="1">
    <location>
        <begin position="133"/>
        <end position="145"/>
    </location>
</feature>
<feature type="compositionally biased region" description="Polar residues" evidence="1">
    <location>
        <begin position="278"/>
        <end position="330"/>
    </location>
</feature>
<feature type="region of interest" description="Disordered" evidence="1">
    <location>
        <begin position="122"/>
        <end position="343"/>
    </location>
</feature>
<feature type="compositionally biased region" description="Low complexity" evidence="1">
    <location>
        <begin position="162"/>
        <end position="174"/>
    </location>
</feature>
<sequence>MDEEKQLWQAITEEDSDAWWTVDQDDCKQAILYIGHKTLDEFLGNPEKSVVTTFERPTTTEVKFSHVKVRFAEAARKPALLPLQHFRPTYSFLGRDHLCECITADQFVEAWSKLIYLFPEGKERDESSKEGESFENEDSENDNDDLPNSPNSPDDTNKSVQDNPSSPDAPNSPDETNTSVQDNPSSPDAPNSPDETNKSVQDNPSSPDAPNSPDETNKSVQDNPSSPDAPNSPDETNKSVQDNPSSPDAPNSPDETNTSVQDNPSSPDAPNSPDETNKSVQDVPSSPDDTTKSVQNAPNSPDDTTKSVQDVPNSPDDTTKSVQDAPNSADDTTKSQEKKEQNEQLLAVADSCVGTFTLDIEQLEHPQKSRQVRVLNERHVETLKKSFLASGKMTFQSAGSLVGIIRKEDCPSVEDFDKNKLSTYRIEVIDGNHRLEAQRRALESTTSPEQRKTFCKRRVTLYAGLQNHMCLAAGLYYNDTVGKQHMSMSDMDMTELFRKVLVDDFLKISEEKLAENEDLVGPKDFFSHVRDKILQLQAQHKKEDLKKKFDTFRLRLRLAQLSPRCYKLAMLFFKAEKARGQDLKASNFKWIQGLSEKDIYRLLCKATAEHPVTRKHLKEAAEEAEGQKGMDMCQMTLTGNCIELKQGSRKMMYKCMEVTSGGKTRIFTAEQLQSCLSGTCKPSTSSTAKRRTTSATQGTGLSPAKKRRTTATPGTASSSAKRTSASATPGTASSSAKRKSASATPETASSSAKRTSASATPGTASSSAKRTSASATPGKASSPAKRKSASATPGTASSPAKERKNQSGKMTGVEKQYQAASVALQQAAIDHSEPYFEDVRLDIPSLKVGDIVVVDPGKKQYVAEEPWLVVVMEVKRANATVKFLSGGFGKAWDVSPYDTTVCSIKKVVAKVWFHMFPLGTKKMPEDIEKKVKDLHGLLAQK</sequence>
<dbReference type="GeneID" id="109468775"/>
<evidence type="ECO:0000313" key="3">
    <source>
        <dbReference type="RefSeq" id="XP_019622659.1"/>
    </source>
</evidence>
<feature type="compositionally biased region" description="Low complexity" evidence="1">
    <location>
        <begin position="262"/>
        <end position="274"/>
    </location>
</feature>
<organism evidence="2 3">
    <name type="scientific">Branchiostoma belcheri</name>
    <name type="common">Amphioxus</name>
    <dbReference type="NCBI Taxonomy" id="7741"/>
    <lineage>
        <taxon>Eukaryota</taxon>
        <taxon>Metazoa</taxon>
        <taxon>Chordata</taxon>
        <taxon>Cephalochordata</taxon>
        <taxon>Leptocardii</taxon>
        <taxon>Amphioxiformes</taxon>
        <taxon>Branchiostomatidae</taxon>
        <taxon>Branchiostoma</taxon>
    </lineage>
</organism>
<dbReference type="RefSeq" id="XP_019622659.1">
    <property type="nucleotide sequence ID" value="XM_019767100.1"/>
</dbReference>
<evidence type="ECO:0000256" key="1">
    <source>
        <dbReference type="SAM" id="MobiDB-lite"/>
    </source>
</evidence>
<protein>
    <submittedName>
        <fullName evidence="3">Uncharacterized protein LOC109468775 isoform X1</fullName>
    </submittedName>
</protein>
<proteinExistence type="predicted"/>
<feature type="compositionally biased region" description="Low complexity" evidence="1">
    <location>
        <begin position="222"/>
        <end position="234"/>
    </location>
</feature>